<keyword evidence="3" id="KW-0813">Transport</keyword>
<evidence type="ECO:0000256" key="4">
    <source>
        <dbReference type="ARBA" id="ARBA00023242"/>
    </source>
</evidence>
<dbReference type="PANTHER" id="PTHR12363">
    <property type="entry name" value="TRANSPORTIN 3 AND IMPORTIN 13"/>
    <property type="match status" value="1"/>
</dbReference>
<dbReference type="PANTHER" id="PTHR12363:SF33">
    <property type="entry name" value="IMPORTIN-13"/>
    <property type="match status" value="1"/>
</dbReference>
<accession>A0A7S2ZPP1</accession>
<comment type="similarity">
    <text evidence="2">Belongs to the importin beta family.</text>
</comment>
<organism evidence="5">
    <name type="scientific">Rhodosorus marinus</name>
    <dbReference type="NCBI Taxonomy" id="101924"/>
    <lineage>
        <taxon>Eukaryota</taxon>
        <taxon>Rhodophyta</taxon>
        <taxon>Stylonematophyceae</taxon>
        <taxon>Stylonematales</taxon>
        <taxon>Stylonemataceae</taxon>
        <taxon>Rhodosorus</taxon>
    </lineage>
</organism>
<dbReference type="InterPro" id="IPR011989">
    <property type="entry name" value="ARM-like"/>
</dbReference>
<name>A0A7S2ZPP1_9RHOD</name>
<dbReference type="GO" id="GO:0006606">
    <property type="term" value="P:protein import into nucleus"/>
    <property type="evidence" value="ECO:0007669"/>
    <property type="project" value="TreeGrafter"/>
</dbReference>
<evidence type="ECO:0008006" key="6">
    <source>
        <dbReference type="Google" id="ProtNLM"/>
    </source>
</evidence>
<dbReference type="AlphaFoldDB" id="A0A7S2ZPP1"/>
<keyword evidence="4" id="KW-0539">Nucleus</keyword>
<dbReference type="Gene3D" id="1.25.10.10">
    <property type="entry name" value="Leucine-rich Repeat Variant"/>
    <property type="match status" value="1"/>
</dbReference>
<evidence type="ECO:0000256" key="1">
    <source>
        <dbReference type="ARBA" id="ARBA00004123"/>
    </source>
</evidence>
<gene>
    <name evidence="5" type="ORF">RMAR00112_LOCUS14322</name>
</gene>
<dbReference type="EMBL" id="HBHW01018652">
    <property type="protein sequence ID" value="CAE0046343.1"/>
    <property type="molecule type" value="Transcribed_RNA"/>
</dbReference>
<sequence length="937" mass="99980">MSVEPAGANPGDTERVYSALEVLVTPTSSPEQIASADAFLRSVRSSSAIWKIASDVAVNKDAPPIALHFAATAVEEKIRVLWSSIPEHDRVGAFNLALTVMTAAATKGLPVAVESSCTAAGICVARVSSPERTTAWQAAMAAARTVDVQCEMLGALIQEWDASASGSADRDKERRDFAKDQCKHAVGEASSVLSKPDSSATQKLAAVRCLRLWRAHAARGALIDILCSAVRDPELCEAAGEALEEDLADGDVGASAIVRMCEALRAVMNETGMEGIQAHVIAVTCAAAAEGNIEGLLRNESVDRLEAAAILVELLLNCLQSPRRSVGIAAVDGWTILAASAAALREESSSVHAVTDQLPHAVKTIITWCKLPPETDTSFWSDELVVDEAMHVRTFLQDALLEACIAMGTDVYIQCVMPLLAEVADETRYQAHPEEQEAVLFALAVGGEGEDSSQFAPRALESLNRALKIPLSKRYEVNFPLQLAKTGMMVVQNYAQVIAQDDALFTVCMQNLGKVLRLEPNSASAALHAVAQISPNRLMPHCDELLTLFVKEIDVLSVTASTNIASALGTAAGELPTSEAQSSAIQGVVTPLSMRVQSFTGAMDNVLARAKLGLTLATLAAVLRSFNNPEASAQVIRGLSEPVSVIAMSSWAREDFHLVDSLCGLLEVAVAGRISDDEAKRGPPNREVASAVLQLVADAFLSSRGSEPRWLRVQSEAIVACSDSTPTGVSSVTLSVSKTVTAAKELLAVPNCTISGELLDGIFRVLQTTLAHSPAALAGSFSDLAQIGILALNHVPVQNAQEVLRWWRSLLYHSGVIRSHVSAFLAKHGALLLQSLLIVSGSVKSRRLEAASAEVLMAVVFNSNEEFDAVAAIVSALDIDGVPVSWIQKEEKQLLERCFAAVLRSPNQRRFKALLADMSRYCRHEATFDVFVAYEMT</sequence>
<dbReference type="GO" id="GO:0005634">
    <property type="term" value="C:nucleus"/>
    <property type="evidence" value="ECO:0007669"/>
    <property type="project" value="UniProtKB-SubCell"/>
</dbReference>
<dbReference type="InterPro" id="IPR051345">
    <property type="entry name" value="Importin_beta-like_NTR"/>
</dbReference>
<evidence type="ECO:0000256" key="3">
    <source>
        <dbReference type="ARBA" id="ARBA00022448"/>
    </source>
</evidence>
<dbReference type="GO" id="GO:0005737">
    <property type="term" value="C:cytoplasm"/>
    <property type="evidence" value="ECO:0007669"/>
    <property type="project" value="TreeGrafter"/>
</dbReference>
<reference evidence="5" key="1">
    <citation type="submission" date="2021-01" db="EMBL/GenBank/DDBJ databases">
        <authorList>
            <person name="Corre E."/>
            <person name="Pelletier E."/>
            <person name="Niang G."/>
            <person name="Scheremetjew M."/>
            <person name="Finn R."/>
            <person name="Kale V."/>
            <person name="Holt S."/>
            <person name="Cochrane G."/>
            <person name="Meng A."/>
            <person name="Brown T."/>
            <person name="Cohen L."/>
        </authorList>
    </citation>
    <scope>NUCLEOTIDE SEQUENCE</scope>
    <source>
        <strain evidence="5">CCMP 769</strain>
    </source>
</reference>
<proteinExistence type="inferred from homology"/>
<evidence type="ECO:0000256" key="2">
    <source>
        <dbReference type="ARBA" id="ARBA00007991"/>
    </source>
</evidence>
<dbReference type="InterPro" id="IPR016024">
    <property type="entry name" value="ARM-type_fold"/>
</dbReference>
<comment type="subcellular location">
    <subcellularLocation>
        <location evidence="1">Nucleus</location>
    </subcellularLocation>
</comment>
<protein>
    <recommendedName>
        <fullName evidence="6">Importin N-terminal domain-containing protein</fullName>
    </recommendedName>
</protein>
<evidence type="ECO:0000313" key="5">
    <source>
        <dbReference type="EMBL" id="CAE0046343.1"/>
    </source>
</evidence>
<dbReference type="SUPFAM" id="SSF48371">
    <property type="entry name" value="ARM repeat"/>
    <property type="match status" value="1"/>
</dbReference>